<dbReference type="Pfam" id="PF22570">
    <property type="entry name" value="LiaF-TM"/>
    <property type="match status" value="1"/>
</dbReference>
<feature type="domain" description="LiaF transmembrane" evidence="4">
    <location>
        <begin position="10"/>
        <end position="113"/>
    </location>
</feature>
<feature type="compositionally biased region" description="Polar residues" evidence="1">
    <location>
        <begin position="150"/>
        <end position="163"/>
    </location>
</feature>
<evidence type="ECO:0000313" key="5">
    <source>
        <dbReference type="EMBL" id="MBD3917524.1"/>
    </source>
</evidence>
<evidence type="ECO:0000259" key="3">
    <source>
        <dbReference type="Pfam" id="PF09922"/>
    </source>
</evidence>
<feature type="compositionally biased region" description="Basic and acidic residues" evidence="1">
    <location>
        <begin position="122"/>
        <end position="131"/>
    </location>
</feature>
<keyword evidence="2" id="KW-0472">Membrane</keyword>
<dbReference type="InterPro" id="IPR047793">
    <property type="entry name" value="LiaF_C"/>
</dbReference>
<dbReference type="EMBL" id="JACXZA010000001">
    <property type="protein sequence ID" value="MBD3917524.1"/>
    <property type="molecule type" value="Genomic_DNA"/>
</dbReference>
<protein>
    <submittedName>
        <fullName evidence="5">Cell wall-active antibiotics response protein</fullName>
    </submittedName>
</protein>
<proteinExistence type="predicted"/>
<evidence type="ECO:0000256" key="2">
    <source>
        <dbReference type="SAM" id="Phobius"/>
    </source>
</evidence>
<keyword evidence="6" id="KW-1185">Reference proteome</keyword>
<gene>
    <name evidence="5" type="ORF">H8B09_02060</name>
</gene>
<dbReference type="NCBIfam" id="NF040535">
    <property type="entry name" value="LiaF_C_term"/>
    <property type="match status" value="1"/>
</dbReference>
<keyword evidence="2" id="KW-1133">Transmembrane helix</keyword>
<organism evidence="5 6">
    <name type="scientific">Paenibacillus terricola</name>
    <dbReference type="NCBI Taxonomy" id="2763503"/>
    <lineage>
        <taxon>Bacteria</taxon>
        <taxon>Bacillati</taxon>
        <taxon>Bacillota</taxon>
        <taxon>Bacilli</taxon>
        <taxon>Bacillales</taxon>
        <taxon>Paenibacillaceae</taxon>
        <taxon>Paenibacillus</taxon>
    </lineage>
</organism>
<name>A0ABR8MTN9_9BACL</name>
<dbReference type="Proteomes" id="UP000609346">
    <property type="component" value="Unassembled WGS sequence"/>
</dbReference>
<dbReference type="Pfam" id="PF09922">
    <property type="entry name" value="LiaF-like_C"/>
    <property type="match status" value="1"/>
</dbReference>
<dbReference type="RefSeq" id="WP_191201813.1">
    <property type="nucleotide sequence ID" value="NZ_JACXZA010000001.1"/>
</dbReference>
<sequence length="360" mass="41139">MNRHYASRILWGLFIVAIGAGFLLNQLGIVSLDIGDIVSTFWPVILIVAGLNNLLTARHGGNAFGACILITIGFVFLGRSLDWFDWSIGDIIRFVGPVALILFGLNMVFRPRGGSRHHHHNSNNERRDDWQAYRPGGYVPPAPPLHPDPTNVSGDSASNETVDPQQSVPPVPPFRPNLSKHEQHIEMKHQMRREKHEERREKHQMRRDKIEEKMDHHRRHSNPWERVEWWENNPNAQNRSGFIGDIHIGNDHWELKPLNISHFIGDTVIDLTKAHIPFGETRITISSFIGDVKIYLPNDYEVGIHVVSSAFIGDARVLDMRDSRLFRNMDVETPAYRDMDKKIKLVCSTFIGDVRVTKVG</sequence>
<evidence type="ECO:0000313" key="6">
    <source>
        <dbReference type="Proteomes" id="UP000609346"/>
    </source>
</evidence>
<reference evidence="5 6" key="1">
    <citation type="submission" date="2020-09" db="EMBL/GenBank/DDBJ databases">
        <title>Paenibacillus sp. strain PR3 16S rRNA gene Genome sequencing and assembly.</title>
        <authorList>
            <person name="Kim J."/>
        </authorList>
    </citation>
    <scope>NUCLEOTIDE SEQUENCE [LARGE SCALE GENOMIC DNA]</scope>
    <source>
        <strain evidence="5 6">PR3</strain>
    </source>
</reference>
<dbReference type="InterPro" id="IPR024425">
    <property type="entry name" value="LiaF-like_C"/>
</dbReference>
<feature type="transmembrane region" description="Helical" evidence="2">
    <location>
        <begin position="62"/>
        <end position="79"/>
    </location>
</feature>
<keyword evidence="2" id="KW-0812">Transmembrane</keyword>
<feature type="transmembrane region" description="Helical" evidence="2">
    <location>
        <begin position="91"/>
        <end position="109"/>
    </location>
</feature>
<feature type="compositionally biased region" description="Pro residues" evidence="1">
    <location>
        <begin position="138"/>
        <end position="147"/>
    </location>
</feature>
<feature type="transmembrane region" description="Helical" evidence="2">
    <location>
        <begin position="9"/>
        <end position="31"/>
    </location>
</feature>
<feature type="region of interest" description="Disordered" evidence="1">
    <location>
        <begin position="114"/>
        <end position="218"/>
    </location>
</feature>
<feature type="transmembrane region" description="Helical" evidence="2">
    <location>
        <begin position="37"/>
        <end position="55"/>
    </location>
</feature>
<evidence type="ECO:0000259" key="4">
    <source>
        <dbReference type="Pfam" id="PF22570"/>
    </source>
</evidence>
<feature type="compositionally biased region" description="Basic and acidic residues" evidence="1">
    <location>
        <begin position="179"/>
        <end position="215"/>
    </location>
</feature>
<comment type="caution">
    <text evidence="5">The sequence shown here is derived from an EMBL/GenBank/DDBJ whole genome shotgun (WGS) entry which is preliminary data.</text>
</comment>
<evidence type="ECO:0000256" key="1">
    <source>
        <dbReference type="SAM" id="MobiDB-lite"/>
    </source>
</evidence>
<dbReference type="InterPro" id="IPR054331">
    <property type="entry name" value="LiaF_TM"/>
</dbReference>
<feature type="domain" description="Cell wall-active antibiotics response LiaF-like C-terminal" evidence="3">
    <location>
        <begin position="242"/>
        <end position="356"/>
    </location>
</feature>
<accession>A0ABR8MTN9</accession>